<dbReference type="EMBL" id="PKSL01000204">
    <property type="protein sequence ID" value="POV99278.1"/>
    <property type="molecule type" value="Genomic_DNA"/>
</dbReference>
<dbReference type="AlphaFoldDB" id="A0A2S4UPP8"/>
<reference evidence="6" key="1">
    <citation type="submission" date="2017-12" db="EMBL/GenBank/DDBJ databases">
        <title>Gene loss provides genomic basis for host adaptation in cereal stripe rust fungi.</title>
        <authorList>
            <person name="Xia C."/>
        </authorList>
    </citation>
    <scope>NUCLEOTIDE SEQUENCE [LARGE SCALE GENOMIC DNA]</scope>
    <source>
        <strain evidence="6">93-210</strain>
    </source>
</reference>
<protein>
    <recommendedName>
        <fullName evidence="5">Aldehyde dehydrogenase domain-containing protein</fullName>
    </recommendedName>
</protein>
<dbReference type="InterPro" id="IPR016163">
    <property type="entry name" value="Ald_DH_C"/>
</dbReference>
<dbReference type="Gene3D" id="3.40.309.10">
    <property type="entry name" value="Aldehyde Dehydrogenase, Chain A, domain 2"/>
    <property type="match status" value="2"/>
</dbReference>
<dbReference type="Proteomes" id="UP000239156">
    <property type="component" value="Unassembled WGS sequence"/>
</dbReference>
<dbReference type="GO" id="GO:0006081">
    <property type="term" value="P:aldehyde metabolic process"/>
    <property type="evidence" value="ECO:0007669"/>
    <property type="project" value="InterPro"/>
</dbReference>
<gene>
    <name evidence="6" type="ORF">PSTT_13898</name>
</gene>
<dbReference type="PROSITE" id="PS00070">
    <property type="entry name" value="ALDEHYDE_DEHYDR_CYS"/>
    <property type="match status" value="1"/>
</dbReference>
<proteinExistence type="inferred from homology"/>
<evidence type="ECO:0000256" key="2">
    <source>
        <dbReference type="ARBA" id="ARBA00023002"/>
    </source>
</evidence>
<dbReference type="SUPFAM" id="SSF53720">
    <property type="entry name" value="ALDH-like"/>
    <property type="match status" value="2"/>
</dbReference>
<dbReference type="CDD" id="cd16659">
    <property type="entry name" value="RING-Ubox_Emp"/>
    <property type="match status" value="1"/>
</dbReference>
<evidence type="ECO:0000259" key="5">
    <source>
        <dbReference type="Pfam" id="PF00171"/>
    </source>
</evidence>
<feature type="domain" description="Aldehyde dehydrogenase" evidence="5">
    <location>
        <begin position="745"/>
        <end position="1104"/>
    </location>
</feature>
<keyword evidence="2 4" id="KW-0560">Oxidoreductase</keyword>
<dbReference type="VEuPathDB" id="FungiDB:PSHT_09435"/>
<feature type="non-terminal residue" evidence="6">
    <location>
        <position position="1179"/>
    </location>
</feature>
<dbReference type="VEuPathDB" id="FungiDB:PSHT_09437"/>
<dbReference type="VEuPathDB" id="FungiDB:PSTT_13898"/>
<comment type="similarity">
    <text evidence="1 4">Belongs to the aldehyde dehydrogenase family.</text>
</comment>
<keyword evidence="7" id="KW-1185">Reference proteome</keyword>
<evidence type="ECO:0000256" key="3">
    <source>
        <dbReference type="PROSITE-ProRule" id="PRU10007"/>
    </source>
</evidence>
<sequence>MSMQNPWAFQMSRFETSLHGIDPSKYTMRYEALHLSDRTTSSTYLTSAPNPIPGSKKMLEDDLHQFQLYTRGRTRAKDRQGYIDELSKQKALFPHEALISSHPTHVSRLRVSHATIDAKQVKEFLNMSRRRPIGALPHDTAPYPQMILFEPDDCAYRDWLIDWTNACNSTERKGKQTTEPPHHDAEIHIRHFSLDDIPDRRHWWCNAKWFSECSHSRKITIESLIPSAASREGTTASKPMKWEPESRYYHRDANNIETCKKIDALKSGTTVQLLARSGKGAQEFHKVDTGGVSGGFQFNSKKSGFLTLLSIGNSDIVYILHDVKAKAVVWEKFLKRGATHHFRLGELAKECPWSNHVNSIIVCGLTGKVVNDGDGLAVFPNGRVYSNDGLESRACKDGGKIVCPRTGQVFNIAEILDGYEKWGTQCAKKPQSVKTELTWVIAKPRVSNKPKGIMAIFGAWNYPTWSIAGGNSIILKSSENCPATTKVMTSLVSKYLDSNNLCVIIGGYEQSTALLDCHFDQICFTGSTSIGKIIASKAAETLTSTSWTPDRYDVNFLVAARRILWAKVMNAGQTCVAPDYILVSEQSEPKLIEATKQVMKEFFPPDNGNIQGNKLTTNKVSDNTIPPESKFSKMINQKHFDQLNNCSMGLNLKALILNTLRIPLTLIRNTMASLEYTPTDEIKQIYATVSQGHLSGITKSYEWREHLGRPSIENHVGELMGTRNEALNALKNLKKWTKPQSVKTELTWAIAKPKVSHEPKGIVAIFGAWNYPIALLFGPLIGAIAGGNSIILKPSENCPATTKVMTTLVSKYLDPNNICVINGGYEQSTALLDCHFDHICFTGSTSIGKIIASKAAETLTSTTLELGGKSPVVVLDDANFLVTARRILWAKVMNAGIAPDYILVSEQSEPKLIDAMKQVMKEFFPPDNGNIQGNKSTTTKVGDNTIPLESRFSKIINQKHFDRLNNCLDETKGEIIKLELNSGAQPESSDAETLRIPLTLIRNVKIDDILMQEELFGPLLPILTYNNHHEDIVQCLHRINQSAPLALYAFGKSEEKLDFIRKHTKSGQFVCNDLLIQFNVPGLPFGGGLGNYHGHYSFLAFTYERAILNFPFWADFLLTSRHPPYNNLKLKLIQSALGPSKLKGKSNPIVPTLTDPLNFKKLFLNPNHSSSSLLPKGFP</sequence>
<accession>A0A2S4UPP8</accession>
<dbReference type="InterPro" id="IPR029510">
    <property type="entry name" value="Ald_DH_CS_GLU"/>
</dbReference>
<dbReference type="InterPro" id="IPR016160">
    <property type="entry name" value="Ald_DH_CS_CYS"/>
</dbReference>
<dbReference type="Gene3D" id="3.40.605.10">
    <property type="entry name" value="Aldehyde Dehydrogenase, Chain A, domain 1"/>
    <property type="match status" value="2"/>
</dbReference>
<evidence type="ECO:0000313" key="6">
    <source>
        <dbReference type="EMBL" id="POV99278.1"/>
    </source>
</evidence>
<dbReference type="GO" id="GO:0004029">
    <property type="term" value="F:aldehyde dehydrogenase (NAD+) activity"/>
    <property type="evidence" value="ECO:0007669"/>
    <property type="project" value="TreeGrafter"/>
</dbReference>
<dbReference type="PROSITE" id="PS00687">
    <property type="entry name" value="ALDEHYDE_DEHYDR_GLU"/>
    <property type="match status" value="1"/>
</dbReference>
<name>A0A2S4UPP8_9BASI</name>
<feature type="domain" description="Aldehyde dehydrogenase" evidence="5">
    <location>
        <begin position="393"/>
        <end position="602"/>
    </location>
</feature>
<dbReference type="Pfam" id="PF00171">
    <property type="entry name" value="Aldedh"/>
    <property type="match status" value="2"/>
</dbReference>
<evidence type="ECO:0000256" key="4">
    <source>
        <dbReference type="RuleBase" id="RU003345"/>
    </source>
</evidence>
<dbReference type="FunFam" id="3.40.605.10:FF:000004">
    <property type="entry name" value="Aldehyde dehydrogenase"/>
    <property type="match status" value="1"/>
</dbReference>
<evidence type="ECO:0000313" key="7">
    <source>
        <dbReference type="Proteomes" id="UP000239156"/>
    </source>
</evidence>
<dbReference type="InterPro" id="IPR012394">
    <property type="entry name" value="Aldehyde_DH_NAD(P)"/>
</dbReference>
<evidence type="ECO:0000256" key="1">
    <source>
        <dbReference type="ARBA" id="ARBA00009986"/>
    </source>
</evidence>
<organism evidence="6 7">
    <name type="scientific">Puccinia striiformis</name>
    <dbReference type="NCBI Taxonomy" id="27350"/>
    <lineage>
        <taxon>Eukaryota</taxon>
        <taxon>Fungi</taxon>
        <taxon>Dikarya</taxon>
        <taxon>Basidiomycota</taxon>
        <taxon>Pucciniomycotina</taxon>
        <taxon>Pucciniomycetes</taxon>
        <taxon>Pucciniales</taxon>
        <taxon>Pucciniaceae</taxon>
        <taxon>Puccinia</taxon>
    </lineage>
</organism>
<dbReference type="PANTHER" id="PTHR43570">
    <property type="entry name" value="ALDEHYDE DEHYDROGENASE"/>
    <property type="match status" value="1"/>
</dbReference>
<dbReference type="InterPro" id="IPR016161">
    <property type="entry name" value="Ald_DH/histidinol_DH"/>
</dbReference>
<dbReference type="GO" id="GO:0005737">
    <property type="term" value="C:cytoplasm"/>
    <property type="evidence" value="ECO:0007669"/>
    <property type="project" value="TreeGrafter"/>
</dbReference>
<dbReference type="PANTHER" id="PTHR43570:SF16">
    <property type="entry name" value="ALDEHYDE DEHYDROGENASE TYPE III, ISOFORM Q"/>
    <property type="match status" value="1"/>
</dbReference>
<comment type="caution">
    <text evidence="6">The sequence shown here is derived from an EMBL/GenBank/DDBJ whole genome shotgun (WGS) entry which is preliminary data.</text>
</comment>
<dbReference type="InterPro" id="IPR016162">
    <property type="entry name" value="Ald_DH_N"/>
</dbReference>
<feature type="active site" evidence="3">
    <location>
        <position position="865"/>
    </location>
</feature>
<dbReference type="InterPro" id="IPR015590">
    <property type="entry name" value="Aldehyde_DH_dom"/>
</dbReference>